<evidence type="ECO:0000256" key="15">
    <source>
        <dbReference type="HAMAP-Rule" id="MF_01416"/>
    </source>
</evidence>
<evidence type="ECO:0000256" key="2">
    <source>
        <dbReference type="ARBA" id="ARBA00022448"/>
    </source>
</evidence>
<evidence type="ECO:0000256" key="11">
    <source>
        <dbReference type="ARBA" id="ARBA00025614"/>
    </source>
</evidence>
<evidence type="ECO:0000256" key="14">
    <source>
        <dbReference type="HAMAP-Rule" id="MF_01398"/>
    </source>
</evidence>
<evidence type="ECO:0000256" key="1">
    <source>
        <dbReference type="ARBA" id="ARBA00005513"/>
    </source>
</evidence>
<protein>
    <recommendedName>
        <fullName evidence="14 15">Multifunctional fusion protein</fullName>
    </recommendedName>
    <domain>
        <recommendedName>
            <fullName evidence="14">ATP synthase subunit b</fullName>
        </recommendedName>
        <alternativeName>
            <fullName evidence="14">ATP synthase F(0) sector subunit b</fullName>
        </alternativeName>
        <alternativeName>
            <fullName evidence="14">ATPase subunit I</fullName>
        </alternativeName>
        <alternativeName>
            <fullName evidence="14">F-type ATPase subunit b</fullName>
            <shortName evidence="14">F-ATPase subunit b</shortName>
        </alternativeName>
    </domain>
    <domain>
        <recommendedName>
            <fullName evidence="15">ATP synthase subunit delta</fullName>
        </recommendedName>
        <alternativeName>
            <fullName evidence="15">ATP synthase F(1) sector subunit delta</fullName>
        </alternativeName>
        <alternativeName>
            <fullName evidence="15">F-type ATPase subunit delta</fullName>
            <shortName evidence="15">F-ATPase subunit delta</shortName>
        </alternativeName>
    </domain>
</protein>
<dbReference type="InterPro" id="IPR005864">
    <property type="entry name" value="ATP_synth_F0_bsu_bac"/>
</dbReference>
<evidence type="ECO:0000256" key="17">
    <source>
        <dbReference type="SAM" id="Coils"/>
    </source>
</evidence>
<name>A0ABQ0JT94_9BACT</name>
<evidence type="ECO:0000256" key="3">
    <source>
        <dbReference type="ARBA" id="ARBA00022547"/>
    </source>
</evidence>
<comment type="similarity">
    <text evidence="15">Belongs to the ATPase delta chain family.</text>
</comment>
<keyword evidence="9 14" id="KW-0066">ATP synthesis</keyword>
<comment type="subunit">
    <text evidence="12">F-type ATPases have 2 components, F(1) - the catalytic core - and F(0) - the membrane proton channel. F(1) has five subunits: alpha(3), beta(3), gamma(1), delta(1), epsilon(1). F(0) has four main subunits: a(1), b(2) and c(10-14). The alpha and beta chains form an alternating ring which encloses part of the gamma chain. F(1) is attached to F(0) by a central stalk formed by the gamma and epsilon chains, while a peripheral stalk is formed by the delta and b chains.</text>
</comment>
<dbReference type="NCBIfam" id="TIGR01144">
    <property type="entry name" value="ATP_synt_b"/>
    <property type="match status" value="1"/>
</dbReference>
<keyword evidence="4 14" id="KW-0812">Transmembrane</keyword>
<keyword evidence="2 14" id="KW-0813">Transport</keyword>
<accession>A0ABQ0JT94</accession>
<evidence type="ECO:0000256" key="5">
    <source>
        <dbReference type="ARBA" id="ARBA00022781"/>
    </source>
</evidence>
<dbReference type="HAMAP" id="MF_01398">
    <property type="entry name" value="ATP_synth_b_bprime"/>
    <property type="match status" value="1"/>
</dbReference>
<feature type="transmembrane region" description="Helical" evidence="14">
    <location>
        <begin position="6"/>
        <end position="27"/>
    </location>
</feature>
<dbReference type="InterPro" id="IPR050059">
    <property type="entry name" value="ATP_synthase_B_chain"/>
</dbReference>
<comment type="subcellular location">
    <subcellularLocation>
        <location evidence="15">Cell membrane</location>
        <topology evidence="15">Peripheral membrane protein</topology>
    </subcellularLocation>
    <subcellularLocation>
        <location evidence="14">Cell membrane</location>
        <topology evidence="14">Single-pass membrane protein</topology>
    </subcellularLocation>
    <subcellularLocation>
        <location evidence="13">Endomembrane system</location>
        <topology evidence="13">Single-pass membrane protein</topology>
    </subcellularLocation>
</comment>
<comment type="function">
    <text evidence="15">This protein is part of the stalk that links CF(0) to CF(1). It either transmits conformational changes from CF(0) to CF(1) or is implicated in proton conduction.</text>
</comment>
<comment type="similarity">
    <text evidence="1 14 16">Belongs to the ATPase B chain family.</text>
</comment>
<evidence type="ECO:0000256" key="10">
    <source>
        <dbReference type="ARBA" id="ARBA00025198"/>
    </source>
</evidence>
<keyword evidence="8 14" id="KW-0472">Membrane</keyword>
<keyword evidence="5 14" id="KW-0375">Hydrogen ion transport</keyword>
<comment type="subunit">
    <text evidence="14">F-type ATPases have 2 components, F(1) - the catalytic core - and F(0) - the membrane proton channel. F(1) has five subunits: alpha(3), beta(3), gamma(1), delta(1), epsilon(1). F(0) has three main subunits: a(1), b(2) and c(10-14). The alpha and beta chains form an alternating ring which encloses part of the gamma chain. F(1) is attached to F(0) by a central stalk formed by the gamma and epsilon chains, while a peripheral stalk is formed by the delta and b chains.</text>
</comment>
<feature type="coiled-coil region" evidence="17">
    <location>
        <begin position="41"/>
        <end position="129"/>
    </location>
</feature>
<dbReference type="RefSeq" id="WP_052561989.1">
    <property type="nucleotide sequence ID" value="NZ_BAFN01000001.1"/>
</dbReference>
<evidence type="ECO:0000256" key="7">
    <source>
        <dbReference type="ARBA" id="ARBA00023065"/>
    </source>
</evidence>
<keyword evidence="3 14" id="KW-0138">CF(0)</keyword>
<keyword evidence="14" id="KW-1003">Cell membrane</keyword>
<comment type="function">
    <text evidence="10 14">F(1)F(0) ATP synthase produces ATP from ADP in the presence of a proton or sodium gradient. F-type ATPases consist of two structural domains, F(1) containing the extramembraneous catalytic core and F(0) containing the membrane proton channel, linked together by a central stalk and a peripheral stalk. During catalysis, ATP synthesis in the catalytic domain of F(1) is coupled via a rotary mechanism of the central stalk subunits to proton translocation.</text>
</comment>
<dbReference type="InterPro" id="IPR002146">
    <property type="entry name" value="ATP_synth_b/b'su_bac/chlpt"/>
</dbReference>
<evidence type="ECO:0000256" key="9">
    <source>
        <dbReference type="ARBA" id="ARBA00023310"/>
    </source>
</evidence>
<reference evidence="19" key="1">
    <citation type="journal article" date="2015" name="Genome Announc.">
        <title>Draft Genome Sequence of an Anaerobic Ammonium-Oxidizing Bacterium, "Candidatus Brocadia sinica".</title>
        <authorList>
            <person name="Oshiki M."/>
            <person name="Shinyako-Hata K."/>
            <person name="Satoh H."/>
            <person name="Okabe S."/>
        </authorList>
    </citation>
    <scope>NUCLEOTIDE SEQUENCE [LARGE SCALE GENOMIC DNA]</scope>
    <source>
        <strain evidence="19">JPN1</strain>
    </source>
</reference>
<dbReference type="Pfam" id="PF00213">
    <property type="entry name" value="OSCP"/>
    <property type="match status" value="1"/>
</dbReference>
<evidence type="ECO:0000256" key="12">
    <source>
        <dbReference type="ARBA" id="ARBA00026054"/>
    </source>
</evidence>
<dbReference type="Proteomes" id="UP000032309">
    <property type="component" value="Unassembled WGS sequence"/>
</dbReference>
<evidence type="ECO:0000256" key="4">
    <source>
        <dbReference type="ARBA" id="ARBA00022692"/>
    </source>
</evidence>
<evidence type="ECO:0000313" key="18">
    <source>
        <dbReference type="EMBL" id="GAN31959.1"/>
    </source>
</evidence>
<evidence type="ECO:0000256" key="13">
    <source>
        <dbReference type="ARBA" id="ARBA00037847"/>
    </source>
</evidence>
<evidence type="ECO:0000313" key="19">
    <source>
        <dbReference type="Proteomes" id="UP000032309"/>
    </source>
</evidence>
<evidence type="ECO:0000256" key="16">
    <source>
        <dbReference type="RuleBase" id="RU003848"/>
    </source>
</evidence>
<keyword evidence="7 14" id="KW-0406">Ion transport</keyword>
<dbReference type="HAMAP" id="MF_01416">
    <property type="entry name" value="ATP_synth_delta_bact"/>
    <property type="match status" value="1"/>
</dbReference>
<evidence type="ECO:0000256" key="8">
    <source>
        <dbReference type="ARBA" id="ARBA00023136"/>
    </source>
</evidence>
<dbReference type="Pfam" id="PF00430">
    <property type="entry name" value="ATP-synt_B"/>
    <property type="match status" value="1"/>
</dbReference>
<proteinExistence type="inferred from homology"/>
<keyword evidence="6 14" id="KW-1133">Transmembrane helix</keyword>
<dbReference type="PANTHER" id="PTHR33445:SF2">
    <property type="entry name" value="ATP SYNTHASE SUBUNIT B', CHLOROPLASTIC"/>
    <property type="match status" value="1"/>
</dbReference>
<dbReference type="PANTHER" id="PTHR33445">
    <property type="entry name" value="ATP SYNTHASE SUBUNIT B', CHLOROPLASTIC"/>
    <property type="match status" value="1"/>
</dbReference>
<dbReference type="InterPro" id="IPR000711">
    <property type="entry name" value="ATPase_OSCP/dsu"/>
</dbReference>
<keyword evidence="17" id="KW-0175">Coiled coil</keyword>
<comment type="caution">
    <text evidence="18">The sequence shown here is derived from an EMBL/GenBank/DDBJ whole genome shotgun (WGS) entry which is preliminary data.</text>
</comment>
<dbReference type="EMBL" id="BAFN01000001">
    <property type="protein sequence ID" value="GAN31959.1"/>
    <property type="molecule type" value="Genomic_DNA"/>
</dbReference>
<comment type="function">
    <text evidence="11">Component of the F(0) channel, it forms part of the peripheral stalk, linking F(1) to F(0). The b'-subunit is a diverged and duplicated form of b found in plants and photosynthetic bacteria.</text>
</comment>
<gene>
    <name evidence="14" type="primary">atpF</name>
    <name evidence="15" type="synonym">atpH</name>
    <name evidence="18" type="ORF">BROSI_A0463</name>
</gene>
<keyword evidence="15" id="KW-0139">CF(1)</keyword>
<sequence>MKFNIWTLLFQIINFVVLLFILKRILYKPIREIIERRRGLIARTVEDAEKTKKEAQALKEKCEEELKKVKELQSQMLERTREEALKDRNKLLGEAGKDAAKIIEKERALFDAEKKRAEAELKNKTLEIASVFVSNLLEDISDEELHKAIFRKLARENGKIISDISKIKEKGETLPIDLVSAYPLKTDEVKMFQETVESQLAKKVSINTTVDKTLIAGIRIKACDMIYDCSLAGQVNALASRLKETT</sequence>
<keyword evidence="19" id="KW-1185">Reference proteome</keyword>
<dbReference type="CDD" id="cd06503">
    <property type="entry name" value="ATP-synt_Fo_b"/>
    <property type="match status" value="1"/>
</dbReference>
<evidence type="ECO:0000256" key="6">
    <source>
        <dbReference type="ARBA" id="ARBA00022989"/>
    </source>
</evidence>
<organism evidence="18 19">
    <name type="scientific">Candidatus Brocadia sinica JPN1</name>
    <dbReference type="NCBI Taxonomy" id="1197129"/>
    <lineage>
        <taxon>Bacteria</taxon>
        <taxon>Pseudomonadati</taxon>
        <taxon>Planctomycetota</taxon>
        <taxon>Candidatus Brocadiia</taxon>
        <taxon>Candidatus Brocadiales</taxon>
        <taxon>Candidatus Brocadiaceae</taxon>
        <taxon>Candidatus Brocadia</taxon>
    </lineage>
</organism>